<keyword evidence="6" id="KW-1185">Reference proteome</keyword>
<dbReference type="GO" id="GO:0006506">
    <property type="term" value="P:GPI anchor biosynthetic process"/>
    <property type="evidence" value="ECO:0007669"/>
    <property type="project" value="InterPro"/>
</dbReference>
<keyword evidence="3" id="KW-0812">Transmembrane</keyword>
<keyword evidence="3" id="KW-0472">Membrane</keyword>
<evidence type="ECO:0000259" key="4">
    <source>
        <dbReference type="Pfam" id="PF10181"/>
    </source>
</evidence>
<sequence length="293" mass="32166">MTSDAKRINSYDFLVAFLCPGLVHTLGTTFTCYTIIALLIVWRIVVKLFMVTEETILVIRDVGVQVKTVYLGGRSSSRFIDRSKISDIIINEAITMMHIRVYLAIIVEGEDRMVVVFQHLLPRLKVLLQAYHGARSIIFNEKNISDVPLEFSKFGSEFLCKTRYRNTLPLPPFAPKLLALPSSTERCIKFHSTGLSEATSTEIILDNHWAVPIDLIEMRENYFGEGRQHHENGSLANTVLNPIDEMLSSIPIQPTLNTASGNAAGSGAGGAASSSANAAAAAAAAVLGYQKRP</sequence>
<evidence type="ECO:0000313" key="6">
    <source>
        <dbReference type="Proteomes" id="UP000749646"/>
    </source>
</evidence>
<dbReference type="InterPro" id="IPR019328">
    <property type="entry name" value="PIGH-H_dom"/>
</dbReference>
<gene>
    <name evidence="5" type="ORF">BGZ65_006085</name>
</gene>
<comment type="similarity">
    <text evidence="2">Belongs to the PIGH family.</text>
</comment>
<accession>A0A9P6IWL4</accession>
<reference evidence="5" key="1">
    <citation type="journal article" date="2020" name="Fungal Divers.">
        <title>Resolving the Mortierellaceae phylogeny through synthesis of multi-gene phylogenetics and phylogenomics.</title>
        <authorList>
            <person name="Vandepol N."/>
            <person name="Liber J."/>
            <person name="Desiro A."/>
            <person name="Na H."/>
            <person name="Kennedy M."/>
            <person name="Barry K."/>
            <person name="Grigoriev I.V."/>
            <person name="Miller A.N."/>
            <person name="O'Donnell K."/>
            <person name="Stajich J.E."/>
            <person name="Bonito G."/>
        </authorList>
    </citation>
    <scope>NUCLEOTIDE SEQUENCE</scope>
    <source>
        <strain evidence="5">MES-2147</strain>
    </source>
</reference>
<keyword evidence="3" id="KW-1133">Transmembrane helix</keyword>
<evidence type="ECO:0000256" key="2">
    <source>
        <dbReference type="ARBA" id="ARBA00009610"/>
    </source>
</evidence>
<name>A0A9P6IWL4_9FUNG</name>
<dbReference type="GO" id="GO:0006368">
    <property type="term" value="P:transcription elongation by RNA polymerase II"/>
    <property type="evidence" value="ECO:0007669"/>
    <property type="project" value="InterPro"/>
</dbReference>
<feature type="domain" description="Phosphatidylinositol N-acetylglucosaminyltransferase subunit H conserved" evidence="4">
    <location>
        <begin position="55"/>
        <end position="118"/>
    </location>
</feature>
<dbReference type="PANTHER" id="PTHR15231">
    <property type="entry name" value="PHOSPHATIDYLINOSITOL N-ACETYLGLUCOSAMINYLTRANSFERASE SUBUNIT H"/>
    <property type="match status" value="1"/>
</dbReference>
<comment type="caution">
    <text evidence="5">The sequence shown here is derived from an EMBL/GenBank/DDBJ whole genome shotgun (WGS) entry which is preliminary data.</text>
</comment>
<proteinExistence type="inferred from homology"/>
<dbReference type="AlphaFoldDB" id="A0A9P6IWL4"/>
<feature type="transmembrane region" description="Helical" evidence="3">
    <location>
        <begin position="13"/>
        <end position="42"/>
    </location>
</feature>
<comment type="pathway">
    <text evidence="1">Glycolipid biosynthesis; glycosylphosphatidylinositol-anchor biosynthesis.</text>
</comment>
<evidence type="ECO:0000313" key="5">
    <source>
        <dbReference type="EMBL" id="KAF9951229.1"/>
    </source>
</evidence>
<dbReference type="GO" id="GO:0000506">
    <property type="term" value="C:glycosylphosphatidylinositol-N-acetylglucosaminyltransferase (GPI-GnT) complex"/>
    <property type="evidence" value="ECO:0007669"/>
    <property type="project" value="InterPro"/>
</dbReference>
<dbReference type="InterPro" id="IPR007133">
    <property type="entry name" value="RNA_pol_II-assoc_Paf1"/>
</dbReference>
<organism evidence="5 6">
    <name type="scientific">Modicella reniformis</name>
    <dbReference type="NCBI Taxonomy" id="1440133"/>
    <lineage>
        <taxon>Eukaryota</taxon>
        <taxon>Fungi</taxon>
        <taxon>Fungi incertae sedis</taxon>
        <taxon>Mucoromycota</taxon>
        <taxon>Mortierellomycotina</taxon>
        <taxon>Mortierellomycetes</taxon>
        <taxon>Mortierellales</taxon>
        <taxon>Mortierellaceae</taxon>
        <taxon>Modicella</taxon>
    </lineage>
</organism>
<dbReference type="PANTHER" id="PTHR15231:SF1">
    <property type="entry name" value="PHOSPHATIDYLINOSITOL N-ACETYLGLUCOSAMINYLTRANSFERASE SUBUNIT H"/>
    <property type="match status" value="1"/>
</dbReference>
<evidence type="ECO:0000256" key="3">
    <source>
        <dbReference type="SAM" id="Phobius"/>
    </source>
</evidence>
<dbReference type="InterPro" id="IPR044215">
    <property type="entry name" value="PIG-H"/>
</dbReference>
<protein>
    <recommendedName>
        <fullName evidence="4">Phosphatidylinositol N-acetylglucosaminyltransferase subunit H conserved domain-containing protein</fullName>
    </recommendedName>
</protein>
<dbReference type="Pfam" id="PF03985">
    <property type="entry name" value="Paf1"/>
    <property type="match status" value="1"/>
</dbReference>
<dbReference type="Pfam" id="PF10181">
    <property type="entry name" value="PIG-H"/>
    <property type="match status" value="1"/>
</dbReference>
<dbReference type="EMBL" id="JAAAHW010007100">
    <property type="protein sequence ID" value="KAF9951229.1"/>
    <property type="molecule type" value="Genomic_DNA"/>
</dbReference>
<dbReference type="GO" id="GO:0016593">
    <property type="term" value="C:Cdc73/Paf1 complex"/>
    <property type="evidence" value="ECO:0007669"/>
    <property type="project" value="InterPro"/>
</dbReference>
<dbReference type="OrthoDB" id="6256716at2759"/>
<dbReference type="Proteomes" id="UP000749646">
    <property type="component" value="Unassembled WGS sequence"/>
</dbReference>
<evidence type="ECO:0000256" key="1">
    <source>
        <dbReference type="ARBA" id="ARBA00004687"/>
    </source>
</evidence>